<feature type="region of interest" description="Disordered" evidence="4">
    <location>
        <begin position="18"/>
        <end position="46"/>
    </location>
</feature>
<keyword evidence="7" id="KW-1185">Reference proteome</keyword>
<evidence type="ECO:0000256" key="4">
    <source>
        <dbReference type="SAM" id="MobiDB-lite"/>
    </source>
</evidence>
<evidence type="ECO:0000256" key="2">
    <source>
        <dbReference type="ARBA" id="ARBA00022676"/>
    </source>
</evidence>
<reference evidence="6 7" key="1">
    <citation type="submission" date="2019-01" db="EMBL/GenBank/DDBJ databases">
        <title>Sphingomonas mucosissima sp. nov. and Sphingomonas desiccabilis sp. nov., from biological soil crusts in the Colorado Plateau, USA.</title>
        <authorList>
            <person name="Zhu D."/>
        </authorList>
    </citation>
    <scope>NUCLEOTIDE SEQUENCE [LARGE SCALE GENOMIC DNA]</scope>
    <source>
        <strain evidence="6 7">CP1D</strain>
    </source>
</reference>
<keyword evidence="3 6" id="KW-0808">Transferase</keyword>
<keyword evidence="2" id="KW-0328">Glycosyltransferase</keyword>
<comment type="similarity">
    <text evidence="1">Belongs to the glycosyltransferase 2 family.</text>
</comment>
<dbReference type="GO" id="GO:0016757">
    <property type="term" value="F:glycosyltransferase activity"/>
    <property type="evidence" value="ECO:0007669"/>
    <property type="project" value="UniProtKB-KW"/>
</dbReference>
<dbReference type="PANTHER" id="PTHR43179">
    <property type="entry name" value="RHAMNOSYLTRANSFERASE WBBL"/>
    <property type="match status" value="1"/>
</dbReference>
<evidence type="ECO:0000313" key="7">
    <source>
        <dbReference type="Proteomes" id="UP000292347"/>
    </source>
</evidence>
<dbReference type="PANTHER" id="PTHR43179:SF12">
    <property type="entry name" value="GALACTOFURANOSYLTRANSFERASE GLFT2"/>
    <property type="match status" value="1"/>
</dbReference>
<dbReference type="OrthoDB" id="9783791at2"/>
<dbReference type="InterPro" id="IPR001173">
    <property type="entry name" value="Glyco_trans_2-like"/>
</dbReference>
<feature type="region of interest" description="Disordered" evidence="4">
    <location>
        <begin position="288"/>
        <end position="308"/>
    </location>
</feature>
<feature type="compositionally biased region" description="Basic and acidic residues" evidence="4">
    <location>
        <begin position="236"/>
        <end position="248"/>
    </location>
</feature>
<dbReference type="SUPFAM" id="SSF53448">
    <property type="entry name" value="Nucleotide-diphospho-sugar transferases"/>
    <property type="match status" value="1"/>
</dbReference>
<feature type="compositionally biased region" description="Basic residues" evidence="4">
    <location>
        <begin position="353"/>
        <end position="365"/>
    </location>
</feature>
<feature type="compositionally biased region" description="Basic and acidic residues" evidence="4">
    <location>
        <begin position="84"/>
        <end position="105"/>
    </location>
</feature>
<feature type="region of interest" description="Disordered" evidence="4">
    <location>
        <begin position="233"/>
        <end position="252"/>
    </location>
</feature>
<dbReference type="Pfam" id="PF00535">
    <property type="entry name" value="Glycos_transf_2"/>
    <property type="match status" value="1"/>
</dbReference>
<organism evidence="6 7">
    <name type="scientific">Sphingomonas desiccabilis</name>
    <dbReference type="NCBI Taxonomy" id="429134"/>
    <lineage>
        <taxon>Bacteria</taxon>
        <taxon>Pseudomonadati</taxon>
        <taxon>Pseudomonadota</taxon>
        <taxon>Alphaproteobacteria</taxon>
        <taxon>Sphingomonadales</taxon>
        <taxon>Sphingomonadaceae</taxon>
        <taxon>Sphingomonas</taxon>
    </lineage>
</organism>
<dbReference type="Proteomes" id="UP000292347">
    <property type="component" value="Unassembled WGS sequence"/>
</dbReference>
<proteinExistence type="inferred from homology"/>
<feature type="domain" description="Glycosyltransferase 2-like" evidence="5">
    <location>
        <begin position="464"/>
        <end position="591"/>
    </location>
</feature>
<feature type="region of interest" description="Disordered" evidence="4">
    <location>
        <begin position="84"/>
        <end position="149"/>
    </location>
</feature>
<dbReference type="EMBL" id="SDPT01000002">
    <property type="protein sequence ID" value="RXZ32224.1"/>
    <property type="molecule type" value="Genomic_DNA"/>
</dbReference>
<protein>
    <submittedName>
        <fullName evidence="6">Glycosyltransferase family 2 protein</fullName>
    </submittedName>
</protein>
<feature type="compositionally biased region" description="Basic and acidic residues" evidence="4">
    <location>
        <begin position="293"/>
        <end position="308"/>
    </location>
</feature>
<name>A0A4V1QP79_9SPHN</name>
<accession>A0A4V1QP79</accession>
<gene>
    <name evidence="6" type="ORF">EO081_09475</name>
</gene>
<dbReference type="CDD" id="cd00761">
    <property type="entry name" value="Glyco_tranf_GTA_type"/>
    <property type="match status" value="1"/>
</dbReference>
<dbReference type="InterPro" id="IPR029044">
    <property type="entry name" value="Nucleotide-diphossugar_trans"/>
</dbReference>
<evidence type="ECO:0000256" key="1">
    <source>
        <dbReference type="ARBA" id="ARBA00006739"/>
    </source>
</evidence>
<dbReference type="AlphaFoldDB" id="A0A4V1QP79"/>
<dbReference type="Gene3D" id="3.90.550.10">
    <property type="entry name" value="Spore Coat Polysaccharide Biosynthesis Protein SpsA, Chain A"/>
    <property type="match status" value="1"/>
</dbReference>
<comment type="caution">
    <text evidence="6">The sequence shown here is derived from an EMBL/GenBank/DDBJ whole genome shotgun (WGS) entry which is preliminary data.</text>
</comment>
<feature type="region of interest" description="Disordered" evidence="4">
    <location>
        <begin position="353"/>
        <end position="386"/>
    </location>
</feature>
<sequence length="761" mass="82721">MACTRCCSRRLSGGCREGPGTGWRPWHDDTRTGAGAALLSNPPRRRHSTLVERGATGTPAACAHDLDRHHVAWGAHAEDRAARQYRGRASDLDGGRPRADGHRPGPAEFAQAAGVRAVGIDHRDQPGSGRRSSSDLRPGPCGGGGDLRHLPVRRAATGCGAHDAARALPGARDFHRCDGGGSMDVPVRRAADAHAGNAASAHDAVRGLQLRAAAGVESGLHEAERDLHAGGVAHLADPRDGGRDRDLHVPPLVAGRGTADRAIVDLRRDRVHPAAGLGAAAALLSARSQPRHVGGDHAGRGGGDEFHARVDQLRQTQRRDRGRGYVERQGPVRRAVPLHGRAPVLGQAHAARRLGARKRQVRPRPYRTAGDEPAGQGDGRIRPDRRHALDGVHPRLRAAYPHAVRRRLCRHHPIRLPKRLAAGAAPPALLLGARRRPCQRGRGCDADAGGSAPSVARERQAMISLIVPTRNRAYTLRKVLPSYFTQERVNEIILVDDAGEDDTARVAEGIARHFAGVQLRIVRHERRLGAARARQNGAAAASNPFVLFCDDDEYLEPGYAAECLALLTARNAGAVSGRRVYMRSGETREQALARFGNGMRRAPPFNYALCETVNGAVFTGVVSLPITNSNILTRREHVLNFGFDPHYRAGNGYREESDFQMRLFLAGLPVLASNDAHSVHLPMGEVRTGGQRVRRVRKFLWSVRYNGYFLDRHYRAYAARVGLRQPLWVARLRATAYLAWRNFLRPPLYAVAMSARYGLGG</sequence>
<evidence type="ECO:0000259" key="5">
    <source>
        <dbReference type="Pfam" id="PF00535"/>
    </source>
</evidence>
<evidence type="ECO:0000256" key="3">
    <source>
        <dbReference type="ARBA" id="ARBA00022679"/>
    </source>
</evidence>
<evidence type="ECO:0000313" key="6">
    <source>
        <dbReference type="EMBL" id="RXZ32224.1"/>
    </source>
</evidence>